<feature type="region of interest" description="Disordered" evidence="1">
    <location>
        <begin position="358"/>
        <end position="377"/>
    </location>
</feature>
<evidence type="ECO:0000313" key="3">
    <source>
        <dbReference type="EMBL" id="GMH13272.1"/>
    </source>
</evidence>
<dbReference type="InterPro" id="IPR025283">
    <property type="entry name" value="DUF4042"/>
</dbReference>
<dbReference type="InterPro" id="IPR016024">
    <property type="entry name" value="ARM-type_fold"/>
</dbReference>
<name>A0AAD3XQ50_NEPGR</name>
<evidence type="ECO:0000313" key="4">
    <source>
        <dbReference type="Proteomes" id="UP001279734"/>
    </source>
</evidence>
<keyword evidence="4" id="KW-1185">Reference proteome</keyword>
<organism evidence="3 4">
    <name type="scientific">Nepenthes gracilis</name>
    <name type="common">Slender pitcher plant</name>
    <dbReference type="NCBI Taxonomy" id="150966"/>
    <lineage>
        <taxon>Eukaryota</taxon>
        <taxon>Viridiplantae</taxon>
        <taxon>Streptophyta</taxon>
        <taxon>Embryophyta</taxon>
        <taxon>Tracheophyta</taxon>
        <taxon>Spermatophyta</taxon>
        <taxon>Magnoliopsida</taxon>
        <taxon>eudicotyledons</taxon>
        <taxon>Gunneridae</taxon>
        <taxon>Pentapetalae</taxon>
        <taxon>Caryophyllales</taxon>
        <taxon>Nepenthaceae</taxon>
        <taxon>Nepenthes</taxon>
    </lineage>
</organism>
<reference evidence="3" key="1">
    <citation type="submission" date="2023-05" db="EMBL/GenBank/DDBJ databases">
        <title>Nepenthes gracilis genome sequencing.</title>
        <authorList>
            <person name="Fukushima K."/>
        </authorList>
    </citation>
    <scope>NUCLEOTIDE SEQUENCE</scope>
    <source>
        <strain evidence="3">SING2019-196</strain>
    </source>
</reference>
<dbReference type="InterPro" id="IPR011989">
    <property type="entry name" value="ARM-like"/>
</dbReference>
<dbReference type="Proteomes" id="UP001279734">
    <property type="component" value="Unassembled WGS sequence"/>
</dbReference>
<dbReference type="InterPro" id="IPR052107">
    <property type="entry name" value="HEAT6"/>
</dbReference>
<dbReference type="Gene3D" id="1.25.10.10">
    <property type="entry name" value="Leucine-rich Repeat Variant"/>
    <property type="match status" value="1"/>
</dbReference>
<evidence type="ECO:0000259" key="2">
    <source>
        <dbReference type="Pfam" id="PF13251"/>
    </source>
</evidence>
<sequence>MAVEPTSALPVRTWRTAFLTLRDEIQSCPTGVHSVPLLHDIILSHSKSLISAATYLPPDEVTSDLMYVLNLAASVTISSEDPVHAFALICQLIHDVAFCVPLELSSSAWTKMLDSFGKLLEFFLRNADKKRVTMGNAATMKAIMDCLDTTKRLICSDRRRCSLSDNIQLVKFLLQVVCVHVQSYGSSYSYIDQMYNADSAIGIPRDSSSWKVQASALSMIGEAFLRVGCSFPMDIWQSTIEVLRKVMDALPSKTLFVEDIVLSRFYASLLNCLHLVLVNRKGLITDHVAAFVAILRLFLVYGLTNVSLSSCQKKNRDQNALIVGPSSRELTRVDSGPYRPPHLRRKNGSLQQLGAQASKLPSDHVSSQVSSSSDSDYSDSDVALKEFDNLHGCKARVAAIICIQDLCEADPKAFTAQWMMLLPISDVLQPRKNEATLMTCLLFDPYMKARLASASAIAAMLEGPSSVALQVAEYRESATCGSYLSFSSSLGHILMQLHTGVLFLIQHETHMGLLTSVFKILTLLISSTPYSRMPGELLPTVLSSLRARINEGFPFRSDQTGLQAITINCLGAAVSASPSSLHVNEMFQAEISSGSVLGQGGPSVLSALFQHAAQVTNPTISLEALQTLRAVCHSYPNIMVACWRHVSTLVYGFLRPDSVEVPSRKGTAGNGVASLRDKVITAAVKVLDECLRALSGFRGTEDAFGDNLVETPFISDCIRDKKISSAPSYALENLEVSTQGSSNECPSGSMEWHEAIEKHIVLTIFHTSAIVRAASITCFAGITSFVFFSLKVEKQDFVLSSCINAAVGDEAPSVRSAACRAIGVIACFPGIFKSVEILHKFINAAEINTCHHSISVRIPASWAIANICASLHPCSVNLESNRQVVASLAECALQLTKDGDKIKSNAVRALGNLGREIPFSDPNKPKDCEMLSSIHCMEDTTQHPLNSSQSDSLGENVHLLDRIVQSFLSCVTTGNVKVQWNVCHALSNLFLNETLGMQHMDWAPSVYSILLLLLRDSSNYKIRIQAAAALAVPSTVLDYGRSFSDVVQGVEHILENLGSEQNLTPTSFKYKIALEKQLTSTLLHLLGLCSSSVHRPLEDFLLKKVSFLEEWFKGLCSSLEGTSIPDDNEVESNRKQKVGLISKAIQALVQVYEGKNQLSYAWRLEKVLDYLL</sequence>
<evidence type="ECO:0000256" key="1">
    <source>
        <dbReference type="SAM" id="MobiDB-lite"/>
    </source>
</evidence>
<dbReference type="Pfam" id="PF13251">
    <property type="entry name" value="DUF4042"/>
    <property type="match status" value="1"/>
</dbReference>
<dbReference type="EMBL" id="BSYO01000012">
    <property type="protein sequence ID" value="GMH13272.1"/>
    <property type="molecule type" value="Genomic_DNA"/>
</dbReference>
<protein>
    <recommendedName>
        <fullName evidence="2">DUF4042 domain-containing protein</fullName>
    </recommendedName>
</protein>
<comment type="caution">
    <text evidence="3">The sequence shown here is derived from an EMBL/GenBank/DDBJ whole genome shotgun (WGS) entry which is preliminary data.</text>
</comment>
<feature type="compositionally biased region" description="Low complexity" evidence="1">
    <location>
        <begin position="363"/>
        <end position="375"/>
    </location>
</feature>
<dbReference type="AlphaFoldDB" id="A0AAD3XQ50"/>
<dbReference type="PANTHER" id="PTHR13366">
    <property type="entry name" value="MALARIA ANTIGEN-RELATED"/>
    <property type="match status" value="1"/>
</dbReference>
<dbReference type="SUPFAM" id="SSF48371">
    <property type="entry name" value="ARM repeat"/>
    <property type="match status" value="1"/>
</dbReference>
<dbReference type="PANTHER" id="PTHR13366:SF0">
    <property type="entry name" value="HEAT REPEAT-CONTAINING PROTEIN 6"/>
    <property type="match status" value="1"/>
</dbReference>
<proteinExistence type="predicted"/>
<accession>A0AAD3XQ50</accession>
<feature type="domain" description="DUF4042" evidence="2">
    <location>
        <begin position="394"/>
        <end position="576"/>
    </location>
</feature>
<gene>
    <name evidence="3" type="ORF">Nepgr_015113</name>
</gene>